<evidence type="ECO:0000313" key="2">
    <source>
        <dbReference type="Proteomes" id="UP000622317"/>
    </source>
</evidence>
<dbReference type="InterPro" id="IPR014718">
    <property type="entry name" value="GH-type_carb-bd"/>
</dbReference>
<dbReference type="GO" id="GO:0030246">
    <property type="term" value="F:carbohydrate binding"/>
    <property type="evidence" value="ECO:0007669"/>
    <property type="project" value="InterPro"/>
</dbReference>
<dbReference type="InterPro" id="IPR011013">
    <property type="entry name" value="Gal_mutarotase_sf_dom"/>
</dbReference>
<dbReference type="EMBL" id="JACYFG010000032">
    <property type="protein sequence ID" value="MBD5780094.1"/>
    <property type="molecule type" value="Genomic_DNA"/>
</dbReference>
<dbReference type="Gene3D" id="2.70.98.10">
    <property type="match status" value="1"/>
</dbReference>
<dbReference type="InterPro" id="IPR027839">
    <property type="entry name" value="DUF4432"/>
</dbReference>
<name>A0A927F934_9BACT</name>
<dbReference type="RefSeq" id="WP_191617212.1">
    <property type="nucleotide sequence ID" value="NZ_JACYFG010000032.1"/>
</dbReference>
<gene>
    <name evidence="1" type="ORF">IEN85_11385</name>
</gene>
<proteinExistence type="predicted"/>
<accession>A0A927F934</accession>
<evidence type="ECO:0000313" key="1">
    <source>
        <dbReference type="EMBL" id="MBD5780094.1"/>
    </source>
</evidence>
<reference evidence="1" key="1">
    <citation type="submission" date="2020-09" db="EMBL/GenBank/DDBJ databases">
        <title>Pelagicoccus enzymogenes sp. nov. with an EPS production, isolated from marine sediment.</title>
        <authorList>
            <person name="Feng X."/>
        </authorList>
    </citation>
    <scope>NUCLEOTIDE SEQUENCE</scope>
    <source>
        <strain evidence="1">NFK12</strain>
    </source>
</reference>
<dbReference type="GO" id="GO:0003824">
    <property type="term" value="F:catalytic activity"/>
    <property type="evidence" value="ECO:0007669"/>
    <property type="project" value="InterPro"/>
</dbReference>
<dbReference type="AlphaFoldDB" id="A0A927F934"/>
<dbReference type="SUPFAM" id="SSF74650">
    <property type="entry name" value="Galactose mutarotase-like"/>
    <property type="match status" value="1"/>
</dbReference>
<dbReference type="GO" id="GO:0005975">
    <property type="term" value="P:carbohydrate metabolic process"/>
    <property type="evidence" value="ECO:0007669"/>
    <property type="project" value="InterPro"/>
</dbReference>
<protein>
    <submittedName>
        <fullName evidence="1">Aldose 1-epimerase family protein</fullName>
    </submittedName>
</protein>
<comment type="caution">
    <text evidence="1">The sequence shown here is derived from an EMBL/GenBank/DDBJ whole genome shotgun (WGS) entry which is preliminary data.</text>
</comment>
<dbReference type="Pfam" id="PF14486">
    <property type="entry name" value="DUF4432"/>
    <property type="match status" value="1"/>
</dbReference>
<dbReference type="Proteomes" id="UP000622317">
    <property type="component" value="Unassembled WGS sequence"/>
</dbReference>
<organism evidence="1 2">
    <name type="scientific">Pelagicoccus enzymogenes</name>
    <dbReference type="NCBI Taxonomy" id="2773457"/>
    <lineage>
        <taxon>Bacteria</taxon>
        <taxon>Pseudomonadati</taxon>
        <taxon>Verrucomicrobiota</taxon>
        <taxon>Opitutia</taxon>
        <taxon>Puniceicoccales</taxon>
        <taxon>Pelagicoccaceae</taxon>
        <taxon>Pelagicoccus</taxon>
    </lineage>
</organism>
<sequence length="379" mass="41315">MPAIRIDETLVSTASRQPWSVRSRTLRGGTQEGVDVVEIDNGKLSFVVLLSRGMGIWKGQNGKTRLGWDSPVKDPVHPSLVNANDCGGLGWLKGFNEWIVRCGLSSMGAPGADVLVDNNGNEMEAFLPLHGNIANLPARAACIEITAEEIILRGEVHETMMFGPALRLNTEIRTCFGSSTLTINDTVTNMGDNPAEHQLLYHVNYGQPLLEKGARFLAPFKQVAPRDPRAAEGIDHFDTFDAAVPGFVEQAYFMELAGKRGNRETLAMLKNAGGDQASLLRFSLKDFPCFTLWKNTAGERDGYVTGLEPATAYPNPRRFERQKGRVITLASGQSRSTSLIVENLDTKKAVKAAEAEIKGLQKSAKGKVSQTAIARFSNI</sequence>
<dbReference type="CDD" id="cd09023">
    <property type="entry name" value="Aldose_epim_Ec_c4013"/>
    <property type="match status" value="1"/>
</dbReference>
<keyword evidence="2" id="KW-1185">Reference proteome</keyword>